<proteinExistence type="predicted"/>
<dbReference type="Pfam" id="PF11193">
    <property type="entry name" value="DUF2812"/>
    <property type="match status" value="1"/>
</dbReference>
<comment type="caution">
    <text evidence="2">The sequence shown here is derived from an EMBL/GenBank/DDBJ whole genome shotgun (WGS) entry which is preliminary data.</text>
</comment>
<reference evidence="2 3" key="1">
    <citation type="submission" date="2023-10" db="EMBL/GenBank/DDBJ databases">
        <title>A novel Glycoside Hydrolase 43-Like Enzyme from Clostrdium boliviensis is an Endo-xylanase, and a Candidate for Xylooligosaccharides Production from Different Xylan Substrates.</title>
        <authorList>
            <person name="Alvarez M.T."/>
            <person name="Rocabado-Villegas L.R."/>
            <person name="Salas-Veizaga D.M."/>
            <person name="Linares-Pasten J.A."/>
            <person name="Gudmundsdottir E.E."/>
            <person name="Hreggvidsson G.O."/>
            <person name="Adlercreutz P."/>
            <person name="Nordberg Karlsson E."/>
        </authorList>
    </citation>
    <scope>NUCLEOTIDE SEQUENCE [LARGE SCALE GENOMIC DNA]</scope>
    <source>
        <strain evidence="2 3">E-1</strain>
    </source>
</reference>
<dbReference type="EMBL" id="JAWONS010000133">
    <property type="protein sequence ID" value="MDW2797712.1"/>
    <property type="molecule type" value="Genomic_DNA"/>
</dbReference>
<keyword evidence="1" id="KW-1133">Transmembrane helix</keyword>
<evidence type="ECO:0000313" key="2">
    <source>
        <dbReference type="EMBL" id="MDW2797712.1"/>
    </source>
</evidence>
<protein>
    <submittedName>
        <fullName evidence="2">DUF2812 domain-containing protein</fullName>
    </submittedName>
</protein>
<evidence type="ECO:0000313" key="3">
    <source>
        <dbReference type="Proteomes" id="UP001276854"/>
    </source>
</evidence>
<keyword evidence="3" id="KW-1185">Reference proteome</keyword>
<sequence>MSKIVFRYFFDFMDGQERWLNRMAECGFRLRKCGKITYVFDKCEPDEYEYKVEFVGHRAYLQAKDYGRYLESMGFQTFSKNINLNYSFGRIKWRPYAIGLGQIATSPGGINKELLILEKKRDGKPFELHTDLADKLDIYKRVKRAYAWAVLMILLLEVVTLVPNTSSISDTMLLTVRIVLIFTGGLFLIPLVKYFRLVKCLKEEGKIYE</sequence>
<keyword evidence="1" id="KW-0472">Membrane</keyword>
<organism evidence="2 3">
    <name type="scientific">Clostridium boliviensis</name>
    <dbReference type="NCBI Taxonomy" id="318465"/>
    <lineage>
        <taxon>Bacteria</taxon>
        <taxon>Bacillati</taxon>
        <taxon>Bacillota</taxon>
        <taxon>Clostridia</taxon>
        <taxon>Eubacteriales</taxon>
        <taxon>Clostridiaceae</taxon>
        <taxon>Clostridium</taxon>
    </lineage>
</organism>
<feature type="transmembrane region" description="Helical" evidence="1">
    <location>
        <begin position="174"/>
        <end position="192"/>
    </location>
</feature>
<dbReference type="RefSeq" id="WP_318063963.1">
    <property type="nucleotide sequence ID" value="NZ_JAWONS010000133.1"/>
</dbReference>
<name>A0ABU4GN91_9CLOT</name>
<gene>
    <name evidence="2" type="ORF">RZO55_09030</name>
</gene>
<dbReference type="Proteomes" id="UP001276854">
    <property type="component" value="Unassembled WGS sequence"/>
</dbReference>
<accession>A0ABU4GN91</accession>
<dbReference type="InterPro" id="IPR021359">
    <property type="entry name" value="DUF2812"/>
</dbReference>
<keyword evidence="1" id="KW-0812">Transmembrane</keyword>
<feature type="transmembrane region" description="Helical" evidence="1">
    <location>
        <begin position="145"/>
        <end position="162"/>
    </location>
</feature>
<evidence type="ECO:0000256" key="1">
    <source>
        <dbReference type="SAM" id="Phobius"/>
    </source>
</evidence>